<dbReference type="PANTHER" id="PTHR43215:SF14">
    <property type="entry name" value="RADIAL SPOKE HEAD 1 HOMOLOG"/>
    <property type="match status" value="1"/>
</dbReference>
<reference evidence="3 4" key="1">
    <citation type="journal article" date="2020" name="G3 (Bethesda)">
        <title>Improved Reference Genome for Cyclotella cryptica CCMP332, a Model for Cell Wall Morphogenesis, Salinity Adaptation, and Lipid Production in Diatoms (Bacillariophyta).</title>
        <authorList>
            <person name="Roberts W.R."/>
            <person name="Downey K.M."/>
            <person name="Ruck E.C."/>
            <person name="Traller J.C."/>
            <person name="Alverson A.J."/>
        </authorList>
    </citation>
    <scope>NUCLEOTIDE SEQUENCE [LARGE SCALE GENOMIC DNA]</scope>
    <source>
        <strain evidence="3 4">CCMP332</strain>
    </source>
</reference>
<keyword evidence="4" id="KW-1185">Reference proteome</keyword>
<dbReference type="AlphaFoldDB" id="A0ABD3NY83"/>
<dbReference type="EMBL" id="JABMIG020000339">
    <property type="protein sequence ID" value="KAL3780732.1"/>
    <property type="molecule type" value="Genomic_DNA"/>
</dbReference>
<evidence type="ECO:0008006" key="5">
    <source>
        <dbReference type="Google" id="ProtNLM"/>
    </source>
</evidence>
<dbReference type="GO" id="GO:0016740">
    <property type="term" value="F:transferase activity"/>
    <property type="evidence" value="ECO:0007669"/>
    <property type="project" value="UniProtKB-KW"/>
</dbReference>
<evidence type="ECO:0000313" key="4">
    <source>
        <dbReference type="Proteomes" id="UP001516023"/>
    </source>
</evidence>
<dbReference type="Gene3D" id="2.20.110.10">
    <property type="entry name" value="Histone H3 K4-specific methyltransferase SET7/9 N-terminal domain"/>
    <property type="match status" value="3"/>
</dbReference>
<organism evidence="3 4">
    <name type="scientific">Cyclotella cryptica</name>
    <dbReference type="NCBI Taxonomy" id="29204"/>
    <lineage>
        <taxon>Eukaryota</taxon>
        <taxon>Sar</taxon>
        <taxon>Stramenopiles</taxon>
        <taxon>Ochrophyta</taxon>
        <taxon>Bacillariophyta</taxon>
        <taxon>Coscinodiscophyceae</taxon>
        <taxon>Thalassiosirophycidae</taxon>
        <taxon>Stephanodiscales</taxon>
        <taxon>Stephanodiscaceae</taxon>
        <taxon>Cyclotella</taxon>
    </lineage>
</organism>
<dbReference type="SUPFAM" id="SSF82185">
    <property type="entry name" value="Histone H3 K4-specific methyltransferase SET7/9 N-terminal domain"/>
    <property type="match status" value="2"/>
</dbReference>
<dbReference type="InterPro" id="IPR025527">
    <property type="entry name" value="HUWE1/Rev1_UBM"/>
</dbReference>
<dbReference type="Proteomes" id="UP001516023">
    <property type="component" value="Unassembled WGS sequence"/>
</dbReference>
<evidence type="ECO:0000256" key="1">
    <source>
        <dbReference type="ARBA" id="ARBA00022679"/>
    </source>
</evidence>
<keyword evidence="2" id="KW-0677">Repeat</keyword>
<dbReference type="Pfam" id="PF02493">
    <property type="entry name" value="MORN"/>
    <property type="match status" value="6"/>
</dbReference>
<gene>
    <name evidence="3" type="ORF">HJC23_001014</name>
</gene>
<sequence>MPQADNEAIREGRLREGLCPACGTRLYKVVRSRQTINVKALFKNATHSTPSSADGGVKMIPLTLPGVVERGQCMRCSDGRDEPLTRRSPVVPAIKAVPVVARTPAEAYAAAHDLRDEDEDEDLLGIVDAEVTHANDPMHETDQKHAWSDRSCSAHSTDTEYEDVPLLDLASMDLNDPYSSSLSYARSTSTGPDNPDLLEPIPDHAMDSYFAPQEQVANSVDRIRKLREEADQQLSIFETAAPTKPQALDCPDGMSPDVFYQLPPDVQKEVSQHGSTSNSSVVSATDIDPETLASLPENVRREVLDQARKSKQVNFAPDNIPLRKKNGHDRKPLSQSTKVFLSEYDIQEEDFDDLDEDVQRDLLAEKAKHIHNVGRLDKRSDKMKGSLSKSTKQFLSVLDINEEDFDVLDDDVKNDLLAEKQRSSLTGSAGCSLGSSDYDPLTLASLPEDLRNELLVEEKRQREVEERNSLDRRAVGAHSVKVPAGYDPDTFEALPVALQKELTDAANQGVVYSADGYEYDSIVRAPLVSATSVGQETCTYSGGYNSAGKRHGEGKLEWANGNVYIGWFKNGVIEGRGTITFHDGTEYSGQWRNNKFHGEGTRRFKNGNVYNGSYVDGKRHGQGKCYFANGDLYSGDWKNDTIQGFGRYYYNNGHSFEGMFRNGMRNGRGKYQLTDGRVEIYRYVNDSRVGDGVRWSADRKKAWKMNDGKAKRITMEEAIAIANRCGPVLEDS</sequence>
<name>A0ABD3NY83_9STRA</name>
<dbReference type="Gene3D" id="6.10.250.1630">
    <property type="match status" value="1"/>
</dbReference>
<proteinExistence type="predicted"/>
<comment type="caution">
    <text evidence="3">The sequence shown here is derived from an EMBL/GenBank/DDBJ whole genome shotgun (WGS) entry which is preliminary data.</text>
</comment>
<evidence type="ECO:0000256" key="2">
    <source>
        <dbReference type="ARBA" id="ARBA00022737"/>
    </source>
</evidence>
<evidence type="ECO:0000313" key="3">
    <source>
        <dbReference type="EMBL" id="KAL3780732.1"/>
    </source>
</evidence>
<dbReference type="InterPro" id="IPR003409">
    <property type="entry name" value="MORN"/>
</dbReference>
<accession>A0ABD3NY83</accession>
<protein>
    <recommendedName>
        <fullName evidence="5">MORN repeat-containing protein</fullName>
    </recommendedName>
</protein>
<dbReference type="SMART" id="SM00698">
    <property type="entry name" value="MORN"/>
    <property type="match status" value="6"/>
</dbReference>
<keyword evidence="1" id="KW-0808">Transferase</keyword>
<dbReference type="PANTHER" id="PTHR43215">
    <property type="entry name" value="RADIAL SPOKE HEAD 1 HOMOLOG"/>
    <property type="match status" value="1"/>
</dbReference>
<dbReference type="Pfam" id="PF14377">
    <property type="entry name" value="UBM"/>
    <property type="match status" value="4"/>
</dbReference>